<dbReference type="Pfam" id="PF14007">
    <property type="entry name" value="YtpI"/>
    <property type="match status" value="1"/>
</dbReference>
<dbReference type="Proteomes" id="UP000270468">
    <property type="component" value="Unassembled WGS sequence"/>
</dbReference>
<dbReference type="RefSeq" id="WP_124069872.1">
    <property type="nucleotide sequence ID" value="NZ_CBCRXF010000004.1"/>
</dbReference>
<feature type="transmembrane region" description="Helical" evidence="1">
    <location>
        <begin position="69"/>
        <end position="87"/>
    </location>
</feature>
<reference evidence="2 3" key="1">
    <citation type="submission" date="2018-11" db="EMBL/GenBank/DDBJ databases">
        <authorList>
            <person name="Criscuolo A."/>
        </authorList>
    </citation>
    <scope>NUCLEOTIDE SEQUENCE [LARGE SCALE GENOMIC DNA]</scope>
    <source>
        <strain evidence="2">ATB-66</strain>
    </source>
</reference>
<organism evidence="2 3">
    <name type="scientific">Filibacter tadaridae</name>
    <dbReference type="NCBI Taxonomy" id="2483811"/>
    <lineage>
        <taxon>Bacteria</taxon>
        <taxon>Bacillati</taxon>
        <taxon>Bacillota</taxon>
        <taxon>Bacilli</taxon>
        <taxon>Bacillales</taxon>
        <taxon>Caryophanaceae</taxon>
        <taxon>Filibacter</taxon>
    </lineage>
</organism>
<protein>
    <recommendedName>
        <fullName evidence="4">YtpI-like protein</fullName>
    </recommendedName>
</protein>
<name>A0A3P5X916_9BACL</name>
<keyword evidence="1" id="KW-1133">Transmembrane helix</keyword>
<feature type="transmembrane region" description="Helical" evidence="1">
    <location>
        <begin position="43"/>
        <end position="63"/>
    </location>
</feature>
<keyword evidence="1" id="KW-0472">Membrane</keyword>
<dbReference type="OrthoDB" id="2453019at2"/>
<evidence type="ECO:0000313" key="3">
    <source>
        <dbReference type="Proteomes" id="UP000270468"/>
    </source>
</evidence>
<evidence type="ECO:0008006" key="4">
    <source>
        <dbReference type="Google" id="ProtNLM"/>
    </source>
</evidence>
<evidence type="ECO:0000256" key="1">
    <source>
        <dbReference type="SAM" id="Phobius"/>
    </source>
</evidence>
<accession>A0A3P5X916</accession>
<sequence>MDKLNLIFVFLIIVAAVFYFYFKTRQFRTRHMFPIRKKMYASMSGASLGGLLISFGFNQLVLFNGVTTYIIAAIFILLGAYVLVFNFRAYKHYKHFVDEETDLNAN</sequence>
<dbReference type="InterPro" id="IPR025618">
    <property type="entry name" value="YtpI"/>
</dbReference>
<keyword evidence="3" id="KW-1185">Reference proteome</keyword>
<dbReference type="EMBL" id="UXAV01000037">
    <property type="protein sequence ID" value="VDC26768.1"/>
    <property type="molecule type" value="Genomic_DNA"/>
</dbReference>
<evidence type="ECO:0000313" key="2">
    <source>
        <dbReference type="EMBL" id="VDC26768.1"/>
    </source>
</evidence>
<gene>
    <name evidence="2" type="ORF">FILTAD_01495</name>
</gene>
<feature type="transmembrane region" description="Helical" evidence="1">
    <location>
        <begin position="6"/>
        <end position="22"/>
    </location>
</feature>
<keyword evidence="1" id="KW-0812">Transmembrane</keyword>
<proteinExistence type="predicted"/>
<dbReference type="AlphaFoldDB" id="A0A3P5X916"/>